<feature type="signal peptide" evidence="6">
    <location>
        <begin position="1"/>
        <end position="20"/>
    </location>
</feature>
<evidence type="ECO:0000256" key="4">
    <source>
        <dbReference type="ARBA" id="ARBA00023284"/>
    </source>
</evidence>
<dbReference type="EMBL" id="BPEY01000029">
    <property type="protein sequence ID" value="GIU45569.1"/>
    <property type="molecule type" value="Genomic_DNA"/>
</dbReference>
<name>A0ABQ4PDS8_9GAMM</name>
<dbReference type="PIRSF" id="PIRSF001488">
    <property type="entry name" value="Tdi_protein"/>
    <property type="match status" value="1"/>
</dbReference>
<dbReference type="RefSeq" id="WP_220780982.1">
    <property type="nucleotide sequence ID" value="NZ_BPEY01000029.1"/>
</dbReference>
<organism evidence="8 9">
    <name type="scientific">Shewanella sairae</name>
    <dbReference type="NCBI Taxonomy" id="190310"/>
    <lineage>
        <taxon>Bacteria</taxon>
        <taxon>Pseudomonadati</taxon>
        <taxon>Pseudomonadota</taxon>
        <taxon>Gammaproteobacteria</taxon>
        <taxon>Alteromonadales</taxon>
        <taxon>Shewanellaceae</taxon>
        <taxon>Shewanella</taxon>
    </lineage>
</organism>
<accession>A0ABQ4PDS8</accession>
<evidence type="ECO:0000256" key="3">
    <source>
        <dbReference type="ARBA" id="ARBA00023157"/>
    </source>
</evidence>
<gene>
    <name evidence="8" type="ORF">TUM4438_19350</name>
</gene>
<evidence type="ECO:0000256" key="5">
    <source>
        <dbReference type="PIRNR" id="PIRNR001488"/>
    </source>
</evidence>
<keyword evidence="3 5" id="KW-1015">Disulfide bond</keyword>
<protein>
    <recommendedName>
        <fullName evidence="5">Thiol:disulfide interchange protein</fullName>
    </recommendedName>
</protein>
<comment type="caution">
    <text evidence="8">The sequence shown here is derived from an EMBL/GenBank/DDBJ whole genome shotgun (WGS) entry which is preliminary data.</text>
</comment>
<evidence type="ECO:0000256" key="6">
    <source>
        <dbReference type="SAM" id="SignalP"/>
    </source>
</evidence>
<dbReference type="InterPro" id="IPR036249">
    <property type="entry name" value="Thioredoxin-like_sf"/>
</dbReference>
<evidence type="ECO:0000256" key="1">
    <source>
        <dbReference type="ARBA" id="ARBA00005791"/>
    </source>
</evidence>
<dbReference type="PANTHER" id="PTHR35891">
    <property type="entry name" value="THIOL:DISULFIDE INTERCHANGE PROTEIN DSBA"/>
    <property type="match status" value="1"/>
</dbReference>
<dbReference type="InterPro" id="IPR050824">
    <property type="entry name" value="Thiol_disulfide_DsbA"/>
</dbReference>
<evidence type="ECO:0000256" key="2">
    <source>
        <dbReference type="ARBA" id="ARBA00022729"/>
    </source>
</evidence>
<comment type="subcellular location">
    <subcellularLocation>
        <location evidence="5">Periplasm</location>
    </subcellularLocation>
</comment>
<dbReference type="Pfam" id="PF01323">
    <property type="entry name" value="DSBA"/>
    <property type="match status" value="1"/>
</dbReference>
<dbReference type="InterPro" id="IPR023205">
    <property type="entry name" value="DsbA/DsbL"/>
</dbReference>
<dbReference type="SUPFAM" id="SSF52833">
    <property type="entry name" value="Thioredoxin-like"/>
    <property type="match status" value="1"/>
</dbReference>
<evidence type="ECO:0000313" key="8">
    <source>
        <dbReference type="EMBL" id="GIU45569.1"/>
    </source>
</evidence>
<dbReference type="InterPro" id="IPR001853">
    <property type="entry name" value="DSBA-like_thioredoxin_dom"/>
</dbReference>
<dbReference type="CDD" id="cd03019">
    <property type="entry name" value="DsbA_DsbA"/>
    <property type="match status" value="1"/>
</dbReference>
<keyword evidence="5" id="KW-0574">Periplasm</keyword>
<keyword evidence="9" id="KW-1185">Reference proteome</keyword>
<feature type="chain" id="PRO_5046182241" description="Thiol:disulfide interchange protein" evidence="6">
    <location>
        <begin position="21"/>
        <end position="203"/>
    </location>
</feature>
<evidence type="ECO:0000259" key="7">
    <source>
        <dbReference type="Pfam" id="PF01323"/>
    </source>
</evidence>
<keyword evidence="2 6" id="KW-0732">Signal</keyword>
<proteinExistence type="inferred from homology"/>
<reference evidence="8" key="1">
    <citation type="submission" date="2021-05" db="EMBL/GenBank/DDBJ databases">
        <title>Molecular characterization for Shewanella algae harboring chromosomal blaOXA-55-like strains isolated from clinical and environment sample.</title>
        <authorList>
            <person name="Ohama Y."/>
            <person name="Aoki K."/>
            <person name="Harada S."/>
            <person name="Moriya K."/>
            <person name="Ishii Y."/>
            <person name="Tateda K."/>
        </authorList>
    </citation>
    <scope>NUCLEOTIDE SEQUENCE</scope>
    <source>
        <strain evidence="8">JCM 11563</strain>
    </source>
</reference>
<evidence type="ECO:0000313" key="9">
    <source>
        <dbReference type="Proteomes" id="UP000887104"/>
    </source>
</evidence>
<dbReference type="Proteomes" id="UP000887104">
    <property type="component" value="Unassembled WGS sequence"/>
</dbReference>
<comment type="similarity">
    <text evidence="1">Belongs to the thioredoxin family. DsbA subfamily.</text>
</comment>
<feature type="domain" description="DSBA-like thioredoxin" evidence="7">
    <location>
        <begin position="89"/>
        <end position="187"/>
    </location>
</feature>
<sequence>MKKSLTCIAAALFLSFSAQAATEGVEYQVLPASAQFDAPNTVTKIYSINCPFCFKYEKAGIPNDKILPAGSKLEQYHISPKPPFGMEKSTALAIAKEIKGDKVFKQVKAEYYNQYHVKKVKFKSSDATINFALDDLNMTRAEFDKHAENPKVKALIAEWDKGVAVANIQGVPAITVNGKYLINTKSIKSMNMLKDLIAELSAK</sequence>
<dbReference type="Gene3D" id="3.40.30.10">
    <property type="entry name" value="Glutaredoxin"/>
    <property type="match status" value="1"/>
</dbReference>
<dbReference type="PANTHER" id="PTHR35891:SF3">
    <property type="entry name" value="THIOL:DISULFIDE INTERCHANGE PROTEIN DSBL"/>
    <property type="match status" value="1"/>
</dbReference>
<keyword evidence="4" id="KW-0676">Redox-active center</keyword>